<dbReference type="SMART" id="SM00822">
    <property type="entry name" value="PKS_KR"/>
    <property type="match status" value="1"/>
</dbReference>
<dbReference type="InterPro" id="IPR013968">
    <property type="entry name" value="PKS_KR"/>
</dbReference>
<dbReference type="Pfam" id="PF00698">
    <property type="entry name" value="Acyl_transf_1"/>
    <property type="match status" value="1"/>
</dbReference>
<evidence type="ECO:0000256" key="11">
    <source>
        <dbReference type="SAM" id="MobiDB-lite"/>
    </source>
</evidence>
<evidence type="ECO:0000256" key="3">
    <source>
        <dbReference type="ARBA" id="ARBA00022553"/>
    </source>
</evidence>
<dbReference type="InterPro" id="IPR014043">
    <property type="entry name" value="Acyl_transferase_dom"/>
</dbReference>
<evidence type="ECO:0000259" key="12">
    <source>
        <dbReference type="PROSITE" id="PS50075"/>
    </source>
</evidence>
<dbReference type="InterPro" id="IPR013217">
    <property type="entry name" value="Methyltransf_12"/>
</dbReference>
<dbReference type="Proteomes" id="UP000077248">
    <property type="component" value="Unassembled WGS sequence"/>
</dbReference>
<evidence type="ECO:0000259" key="13">
    <source>
        <dbReference type="PROSITE" id="PS52004"/>
    </source>
</evidence>
<evidence type="ECO:0000256" key="6">
    <source>
        <dbReference type="ARBA" id="ARBA00022857"/>
    </source>
</evidence>
<dbReference type="InterPro" id="IPR020806">
    <property type="entry name" value="PKS_PP-bd"/>
</dbReference>
<dbReference type="Gene3D" id="3.40.47.10">
    <property type="match status" value="1"/>
</dbReference>
<dbReference type="Gene3D" id="3.40.50.150">
    <property type="entry name" value="Vaccinia Virus protein VP39"/>
    <property type="match status" value="1"/>
</dbReference>
<evidence type="ECO:0000256" key="7">
    <source>
        <dbReference type="ARBA" id="ARBA00023002"/>
    </source>
</evidence>
<dbReference type="InterPro" id="IPR011032">
    <property type="entry name" value="GroES-like_sf"/>
</dbReference>
<dbReference type="Pfam" id="PF23297">
    <property type="entry name" value="ACP_SdgA_C"/>
    <property type="match status" value="1"/>
</dbReference>
<dbReference type="SUPFAM" id="SSF50129">
    <property type="entry name" value="GroES-like"/>
    <property type="match status" value="1"/>
</dbReference>
<dbReference type="InterPro" id="IPR036291">
    <property type="entry name" value="NAD(P)-bd_dom_sf"/>
</dbReference>
<dbReference type="SMART" id="SM00826">
    <property type="entry name" value="PKS_DH"/>
    <property type="match status" value="1"/>
</dbReference>
<evidence type="ECO:0000256" key="5">
    <source>
        <dbReference type="ARBA" id="ARBA00022679"/>
    </source>
</evidence>
<dbReference type="EMBL" id="KV441508">
    <property type="protein sequence ID" value="OAG13655.1"/>
    <property type="molecule type" value="Genomic_DNA"/>
</dbReference>
<dbReference type="Gene3D" id="3.10.129.110">
    <property type="entry name" value="Polyketide synthase dehydratase"/>
    <property type="match status" value="1"/>
</dbReference>
<dbReference type="GO" id="GO:0016491">
    <property type="term" value="F:oxidoreductase activity"/>
    <property type="evidence" value="ECO:0007669"/>
    <property type="project" value="UniProtKB-KW"/>
</dbReference>
<gene>
    <name evidence="15" type="ORF">CC77DRAFT_976935</name>
</gene>
<dbReference type="InterPro" id="IPR049552">
    <property type="entry name" value="PKS_DH_N"/>
</dbReference>
<feature type="region of interest" description="Disordered" evidence="11">
    <location>
        <begin position="471"/>
        <end position="504"/>
    </location>
</feature>
<feature type="compositionally biased region" description="Polar residues" evidence="11">
    <location>
        <begin position="1"/>
        <end position="12"/>
    </location>
</feature>
<keyword evidence="9" id="KW-0012">Acyltransferase</keyword>
<dbReference type="GO" id="GO:0006633">
    <property type="term" value="P:fatty acid biosynthetic process"/>
    <property type="evidence" value="ECO:0007669"/>
    <property type="project" value="TreeGrafter"/>
</dbReference>
<feature type="domain" description="PKS/mFAS DH" evidence="14">
    <location>
        <begin position="990"/>
        <end position="1310"/>
    </location>
</feature>
<dbReference type="Pfam" id="PF23114">
    <property type="entry name" value="NAD-bd_HRPKS_sdrA"/>
    <property type="match status" value="1"/>
</dbReference>
<dbReference type="Pfam" id="PF23155">
    <property type="entry name" value="DUF7053"/>
    <property type="match status" value="1"/>
</dbReference>
<evidence type="ECO:0000256" key="2">
    <source>
        <dbReference type="ARBA" id="ARBA00022450"/>
    </source>
</evidence>
<dbReference type="FunFam" id="3.40.366.10:FF:000002">
    <property type="entry name" value="Probable polyketide synthase 2"/>
    <property type="match status" value="1"/>
</dbReference>
<reference evidence="15 16" key="1">
    <citation type="submission" date="2016-05" db="EMBL/GenBank/DDBJ databases">
        <title>Comparative analysis of secretome profiles of manganese(II)-oxidizing ascomycete fungi.</title>
        <authorList>
            <consortium name="DOE Joint Genome Institute"/>
            <person name="Zeiner C.A."/>
            <person name="Purvine S.O."/>
            <person name="Zink E.M."/>
            <person name="Wu S."/>
            <person name="Pasa-Tolic L."/>
            <person name="Chaput D.L."/>
            <person name="Haridas S."/>
            <person name="Grigoriev I.V."/>
            <person name="Santelli C.M."/>
            <person name="Hansel C.M."/>
        </authorList>
    </citation>
    <scope>NUCLEOTIDE SEQUENCE [LARGE SCALE GENOMIC DNA]</scope>
    <source>
        <strain evidence="15 16">SRC1lrK2f</strain>
    </source>
</reference>
<dbReference type="PROSITE" id="PS52004">
    <property type="entry name" value="KS3_2"/>
    <property type="match status" value="1"/>
</dbReference>
<feature type="compositionally biased region" description="Low complexity" evidence="11">
    <location>
        <begin position="480"/>
        <end position="495"/>
    </location>
</feature>
<dbReference type="InterPro" id="IPR001227">
    <property type="entry name" value="Ac_transferase_dom_sf"/>
</dbReference>
<dbReference type="InterPro" id="IPR020841">
    <property type="entry name" value="PKS_Beta-ketoAc_synthase_dom"/>
</dbReference>
<dbReference type="InterPro" id="IPR020843">
    <property type="entry name" value="ER"/>
</dbReference>
<dbReference type="SUPFAM" id="SSF51735">
    <property type="entry name" value="NAD(P)-binding Rossmann-fold domains"/>
    <property type="match status" value="2"/>
</dbReference>
<dbReference type="PANTHER" id="PTHR43775">
    <property type="entry name" value="FATTY ACID SYNTHASE"/>
    <property type="match status" value="1"/>
</dbReference>
<evidence type="ECO:0000313" key="16">
    <source>
        <dbReference type="Proteomes" id="UP000077248"/>
    </source>
</evidence>
<dbReference type="SMART" id="SM00829">
    <property type="entry name" value="PKS_ER"/>
    <property type="match status" value="1"/>
</dbReference>
<dbReference type="InterPro" id="IPR050091">
    <property type="entry name" value="PKS_NRPS_Biosynth_Enz"/>
</dbReference>
<keyword evidence="8" id="KW-0511">Multifunctional enzyme</keyword>
<evidence type="ECO:0000256" key="10">
    <source>
        <dbReference type="PROSITE-ProRule" id="PRU01363"/>
    </source>
</evidence>
<dbReference type="Gene3D" id="3.30.70.3290">
    <property type="match status" value="1"/>
</dbReference>
<dbReference type="SMART" id="SM00823">
    <property type="entry name" value="PKS_PP"/>
    <property type="match status" value="1"/>
</dbReference>
<dbReference type="CDD" id="cd02440">
    <property type="entry name" value="AdoMet_MTases"/>
    <property type="match status" value="1"/>
</dbReference>
<keyword evidence="5" id="KW-0808">Transferase</keyword>
<dbReference type="Pfam" id="PF08659">
    <property type="entry name" value="KR"/>
    <property type="match status" value="1"/>
</dbReference>
<dbReference type="RefSeq" id="XP_018379076.1">
    <property type="nucleotide sequence ID" value="XM_018535956.1"/>
</dbReference>
<sequence>MLYQSTNGTNGINGFHDRNGDNNVHGTNGHRSGDVQSTNSDDMSNSIAIVGISCKFGGAASNLDGLWHTLANGESCWSPIPKSRFDVSNTYHPDPLRTDSLHVKGGFFIDEDLTKFDAPFFNLTADAAKAMDPQLRLLLEGVYQATEDAGIPTEKLSGSNTSVFSASFGRDYTEMLMKDAEALPTSLVTGNGPAMFANRVSHFYNLRGPSVTVDTGCSGGLVALHMGVNSIRNRESDVSIVGASNAILNQDFFIAISNLGLLHEDGQCYSMDHRWGGYGRGEGMAVLVLKKFSAAVKDGDHIHAVIRESAVNQDGRTGTITSPSMDAQRSLIQQCYSRAGIDLASTGYVEAHLTGTGGDAIEAEALARTFGKSREACDPVWVGSVKSNIGHTEPVSGLAAVIKAALILRHKQIPANVTFEKANPNIPLQDWKLRVPTSLTPWPRDKPLRISVNNFGYGGTNAHLILDAPPGPDIPHKHASSNGNGESVNGNAGNGVDHRPHRSTEAPSLIYILSTRDEAGTVKRSKDLAKYMRNALHSGEAPSPDDLAYTLSERRSRLPWIIAVKARSLEQLAEILEDPRRQPIRASSSPVRIGYVFNGQGAQWYAMGRELMSTSEVFSSSIDQAETHLRAFGALWSLREELLRDARSTKVHEVELSQPLSVVVQLCLVDLLRSWNITPSAVVSHSSGEIAAAYAAGVLSFQEAVGVVYHRGRLAKKYQKLAALSGGMMAVGLGVEEVQEYLSDVSSKGRVVVACINSPSSVTISGDLDALEEVATRLEADDVFARKLKVPLAYHSHHMEFMAEEYQSCLEEVLGPIQEGRLDVTFASPVTGGIITSRSAFSAAHWVRNLTSPVLFSSALESMVFGSAEVHSEPRTLPASSRQVSVFLEIGAHDTLSGPVRQTLRETRIPYLSCLKRPLNAVDTMQDVACALVARGYPVHLVAVNKRRSTLSHQPKYVSNLPEYPWNHQTAYKLEPRASEEHRLKRFKPHELLGRLIPGTNPISPTWRNFLRTTDIPWLVDHQLESSVVLPGAGYVSMAIEAMRLFKGNHSQDAAGLQYHLRDVDIVNALMIPHTSSSSSRGIEIHFSLRPCSDKDLDSTDWYEFELWSVSAKHSWIQHCKGGISAKAANSSRLLETSKIMSGLEPSRLEHTKNIEPETLYQRLRDSGFQHGPTFQNIISSRVAGERSETEFSVAPAAFEREQQYVIHPTTLDSIFQCCYATLPVDLTKDAMFIPRSIRRVTVPSQLGTHASQRLFANLNCLSSSPKGSLFEGLVYAAGDDESVVAGEPQTATFEIEQFRLQRVTQAATTAQDAKASHPPIHSKSRWELDINYTVPDGIRESMKIFLTQPELAFARNVREVAYHHIARALEQLGAKADDKWTWYHKRFFEWMGAVIQVADNGTLMSGSDSWSRRSETFIQSLCLEVASANASGEMVHRIGKHLCDIIQGKLTPLELMMEDGLLNRYYEELPQLCNGSYKHLRKVVELYSVVEPGAKVIEIGGGTGGATSVALDAFAARSEEGQGATLLGHYDFTDISSGFFGAAKTKFAAWEDKMSYSKLDIEQDPLEQGFAAQSYDLVVASHVLHATTSLKRTLSHVRKLLRPGGQLVLLEGNQDSLDVQLIFGTVEKWWLSEEPERQTCPYVNLNVWDEALKAAGFTGIEFEIGDCEDPEVQFTSTILTHAKNQDPLYPSSISLVVPSTLEPQAWLDQVASTVQRVTGSAPSVETFEEVEANDDRLLIVALDHHTPFIDTMDDKAFEKLRYLLLRSKGILWLSFGGAVDNEDPRFAQMAGLFRTLRREDPSKRYVRLACERPQQSWPTETLQMLAHVLQQSFDYGPSGNANLDWEYSVKDQGLYVPRLYPDLAQDRAASGGDQPPYLQDFSYSNKTLRLQRTRSGVSGIGSCFVETSSTVEDLPSGLIEIEPKAFGLNIVEAIEDDDPAAHEGSGVVRRLGPDTKDSGLCVGDRVCGIFRGPISNVSRAHWTCVVKIPNDLTWEEAASAPYACSTAWLALRNIARLQKHERVLLHFVTAGVNRAALALAQNIGAEVFVTCATDEERNILLRDYNVSSSHILPSEAASVVAAIMSQTDGQGVDVTLSSVGGSLLKACWECTAPFGRFIQLGRADLEKSKHLDMTPFGRGVSMTGLDTLQYSDMRGTIFHRALAESIELLQHERARLATSAKVFRLDEVDKAFEHIRGGSHLGSAVILPQPGDEVHVIPKTKPSLGLDSPDSTYLIIGGLGGIGLAAAYWMMEQGARNLMIVSRNAVAHPKGLALAQEGSKYGCNVYLRNCDISDGESVRSLLAKVREELPPIRGVFQIAAILDDTVFERMMFEQWQKAIGPKVTGTWALHHNLPGLDFFITTSSATGVLGNVSQSNYTAGGTFQDAFARYRTSLGLPAVTIDLGPIDDVGYVAQGGDAVKMRVEKALGMKCLPIAHVLRLFEDAIRNPNRRRTENSQVITCISGYRNLVDDPAVRKDRRLGTLRLGDATATEASVHSQSESSKNIDGLVSQLSTESLSESRSKEVIVDLLVAKVAELFNLEKSDIDTGDALTSIGVDSLVAVDFRNWLGSVVKAKVSIFEILQTASLDEFSSLIEDYAFGFVTSFKWSNHATPGSYLIRAPIVRWLLMKLRAPMHAIGQMCSAEPQDALNTTATLHHVTHLPRSISFASAVSQLHNHELLIRLDPEYASHETIPSDPSTPAAKCYRITDHMNALPAGLWDTTVKFDAHMTDLDDGVLWIIKAPLGLTQRTTWRCLRTDTLEEADRAEGVEDSEWSLVEDVEIKANRMLVGTVKGKCEENWPGAHGKFLKHLMAEGGETKA</sequence>
<dbReference type="SUPFAM" id="SSF53901">
    <property type="entry name" value="Thiolase-like"/>
    <property type="match status" value="1"/>
</dbReference>
<accession>A0A177D1V6</accession>
<dbReference type="InterPro" id="IPR036736">
    <property type="entry name" value="ACP-like_sf"/>
</dbReference>
<dbReference type="InterPro" id="IPR016036">
    <property type="entry name" value="Malonyl_transacylase_ACP-bd"/>
</dbReference>
<dbReference type="InterPro" id="IPR057326">
    <property type="entry name" value="KR_dom"/>
</dbReference>
<keyword evidence="4" id="KW-0489">Methyltransferase</keyword>
<dbReference type="SUPFAM" id="SSF52151">
    <property type="entry name" value="FabD/lysophospholipase-like"/>
    <property type="match status" value="1"/>
</dbReference>
<feature type="region of interest" description="N-terminal hotdog fold" evidence="10">
    <location>
        <begin position="990"/>
        <end position="1131"/>
    </location>
</feature>
<name>A0A177D1V6_ALTAL</name>
<dbReference type="STRING" id="5599.A0A177D1V6"/>
<dbReference type="SMART" id="SM00825">
    <property type="entry name" value="PKS_KS"/>
    <property type="match status" value="1"/>
</dbReference>
<dbReference type="KEGG" id="aalt:CC77DRAFT_976935"/>
<feature type="region of interest" description="C-terminal hotdog fold" evidence="10">
    <location>
        <begin position="1149"/>
        <end position="1310"/>
    </location>
</feature>
<dbReference type="SUPFAM" id="SSF55048">
    <property type="entry name" value="Probable ACP-binding domain of malonyl-CoA ACP transacylase"/>
    <property type="match status" value="1"/>
</dbReference>
<dbReference type="InterPro" id="IPR016035">
    <property type="entry name" value="Acyl_Trfase/lysoPLipase"/>
</dbReference>
<dbReference type="InterPro" id="IPR056501">
    <property type="entry name" value="NAD-bd_HRPKS_sdrA"/>
</dbReference>
<feature type="active site" description="Proton acceptor; for dehydratase activity" evidence="10">
    <location>
        <position position="1022"/>
    </location>
</feature>
<dbReference type="InterPro" id="IPR009081">
    <property type="entry name" value="PP-bd_ACP"/>
</dbReference>
<dbReference type="CDD" id="cd05195">
    <property type="entry name" value="enoyl_red"/>
    <property type="match status" value="1"/>
</dbReference>
<evidence type="ECO:0000256" key="4">
    <source>
        <dbReference type="ARBA" id="ARBA00022603"/>
    </source>
</evidence>
<dbReference type="InterPro" id="IPR020807">
    <property type="entry name" value="PKS_DH"/>
</dbReference>
<dbReference type="PANTHER" id="PTHR43775:SF29">
    <property type="entry name" value="ASPERFURANONE POLYKETIDE SYNTHASE AFOG-RELATED"/>
    <property type="match status" value="1"/>
</dbReference>
<feature type="domain" description="Carrier" evidence="12">
    <location>
        <begin position="2522"/>
        <end position="2599"/>
    </location>
</feature>
<dbReference type="Pfam" id="PF08242">
    <property type="entry name" value="Methyltransf_12"/>
    <property type="match status" value="1"/>
</dbReference>
<keyword evidence="2" id="KW-0596">Phosphopantetheine</keyword>
<dbReference type="GO" id="GO:0004312">
    <property type="term" value="F:fatty acid synthase activity"/>
    <property type="evidence" value="ECO:0007669"/>
    <property type="project" value="TreeGrafter"/>
</dbReference>
<dbReference type="Gene3D" id="3.40.366.10">
    <property type="entry name" value="Malonyl-Coenzyme A Acyl Carrier Protein, domain 2"/>
    <property type="match status" value="1"/>
</dbReference>
<feature type="region of interest" description="Disordered" evidence="11">
    <location>
        <begin position="1"/>
        <end position="40"/>
    </location>
</feature>
<dbReference type="Gene3D" id="3.40.50.720">
    <property type="entry name" value="NAD(P)-binding Rossmann-like Domain"/>
    <property type="match status" value="1"/>
</dbReference>
<dbReference type="InterPro" id="IPR016039">
    <property type="entry name" value="Thiolase-like"/>
</dbReference>
<dbReference type="GO" id="GO:0044550">
    <property type="term" value="P:secondary metabolite biosynthetic process"/>
    <property type="evidence" value="ECO:0007669"/>
    <property type="project" value="TreeGrafter"/>
</dbReference>
<protein>
    <submittedName>
        <fullName evidence="15">Polyketide synthase PksH</fullName>
    </submittedName>
</protein>
<dbReference type="InterPro" id="IPR029063">
    <property type="entry name" value="SAM-dependent_MTases_sf"/>
</dbReference>
<dbReference type="InterPro" id="IPR014030">
    <property type="entry name" value="Ketoacyl_synth_N"/>
</dbReference>
<dbReference type="Gene3D" id="3.90.180.10">
    <property type="entry name" value="Medium-chain alcohol dehydrogenases, catalytic domain"/>
    <property type="match status" value="1"/>
</dbReference>
<feature type="active site" description="Proton donor; for dehydratase activity" evidence="10">
    <location>
        <position position="1213"/>
    </location>
</feature>
<keyword evidence="6" id="KW-0521">NADP</keyword>
<dbReference type="InterPro" id="IPR032821">
    <property type="entry name" value="PKS_assoc"/>
</dbReference>
<dbReference type="PROSITE" id="PS52019">
    <property type="entry name" value="PKS_MFAS_DH"/>
    <property type="match status" value="1"/>
</dbReference>
<dbReference type="GO" id="GO:0031177">
    <property type="term" value="F:phosphopantetheine binding"/>
    <property type="evidence" value="ECO:0007669"/>
    <property type="project" value="InterPro"/>
</dbReference>
<dbReference type="SUPFAM" id="SSF47336">
    <property type="entry name" value="ACP-like"/>
    <property type="match status" value="1"/>
</dbReference>
<dbReference type="CDD" id="cd00833">
    <property type="entry name" value="PKS"/>
    <property type="match status" value="1"/>
</dbReference>
<keyword evidence="16" id="KW-1185">Reference proteome</keyword>
<dbReference type="InterPro" id="IPR055481">
    <property type="entry name" value="DUF7053"/>
</dbReference>
<feature type="domain" description="Ketosynthase family 3 (KS3)" evidence="13">
    <location>
        <begin position="44"/>
        <end position="468"/>
    </location>
</feature>
<dbReference type="SMART" id="SM00827">
    <property type="entry name" value="PKS_AT"/>
    <property type="match status" value="1"/>
</dbReference>
<dbReference type="Pfam" id="PF16197">
    <property type="entry name" value="KAsynt_C_assoc"/>
    <property type="match status" value="1"/>
</dbReference>
<dbReference type="VEuPathDB" id="FungiDB:CC77DRAFT_976935"/>
<evidence type="ECO:0000313" key="15">
    <source>
        <dbReference type="EMBL" id="OAG13655.1"/>
    </source>
</evidence>
<dbReference type="GO" id="GO:0008168">
    <property type="term" value="F:methyltransferase activity"/>
    <property type="evidence" value="ECO:0007669"/>
    <property type="project" value="UniProtKB-KW"/>
</dbReference>
<dbReference type="Pfam" id="PF02801">
    <property type="entry name" value="Ketoacyl-synt_C"/>
    <property type="match status" value="1"/>
</dbReference>
<feature type="compositionally biased region" description="Polar residues" evidence="11">
    <location>
        <begin position="21"/>
        <end position="40"/>
    </location>
</feature>
<dbReference type="OMA" id="HWVRNLT"/>
<dbReference type="Pfam" id="PF14765">
    <property type="entry name" value="PS-DH"/>
    <property type="match status" value="1"/>
</dbReference>
<dbReference type="InterPro" id="IPR014031">
    <property type="entry name" value="Ketoacyl_synth_C"/>
</dbReference>
<organism evidence="15 16">
    <name type="scientific">Alternaria alternata</name>
    <name type="common">Alternaria rot fungus</name>
    <name type="synonym">Torula alternata</name>
    <dbReference type="NCBI Taxonomy" id="5599"/>
    <lineage>
        <taxon>Eukaryota</taxon>
        <taxon>Fungi</taxon>
        <taxon>Dikarya</taxon>
        <taxon>Ascomycota</taxon>
        <taxon>Pezizomycotina</taxon>
        <taxon>Dothideomycetes</taxon>
        <taxon>Pleosporomycetidae</taxon>
        <taxon>Pleosporales</taxon>
        <taxon>Pleosporineae</taxon>
        <taxon>Pleosporaceae</taxon>
        <taxon>Alternaria</taxon>
        <taxon>Alternaria sect. Alternaria</taxon>
        <taxon>Alternaria alternata complex</taxon>
    </lineage>
</organism>
<dbReference type="SUPFAM" id="SSF53335">
    <property type="entry name" value="S-adenosyl-L-methionine-dependent methyltransferases"/>
    <property type="match status" value="1"/>
</dbReference>
<evidence type="ECO:0000256" key="1">
    <source>
        <dbReference type="ARBA" id="ARBA00004685"/>
    </source>
</evidence>
<dbReference type="Pfam" id="PF00109">
    <property type="entry name" value="ketoacyl-synt"/>
    <property type="match status" value="1"/>
</dbReference>
<keyword evidence="3" id="KW-0597">Phosphoprotein</keyword>
<evidence type="ECO:0000256" key="9">
    <source>
        <dbReference type="ARBA" id="ARBA00023315"/>
    </source>
</evidence>
<dbReference type="Gene3D" id="1.10.1200.10">
    <property type="entry name" value="ACP-like"/>
    <property type="match status" value="1"/>
</dbReference>
<dbReference type="GO" id="GO:0032259">
    <property type="term" value="P:methylation"/>
    <property type="evidence" value="ECO:0007669"/>
    <property type="project" value="UniProtKB-KW"/>
</dbReference>
<comment type="pathway">
    <text evidence="1">Mycotoxin biosynthesis.</text>
</comment>
<dbReference type="Pfam" id="PF21089">
    <property type="entry name" value="PKS_DH_N"/>
    <property type="match status" value="1"/>
</dbReference>
<keyword evidence="7" id="KW-0560">Oxidoreductase</keyword>
<dbReference type="GeneID" id="29121550"/>
<dbReference type="InterPro" id="IPR042104">
    <property type="entry name" value="PKS_dehydratase_sf"/>
</dbReference>
<dbReference type="InterPro" id="IPR049551">
    <property type="entry name" value="PKS_DH_C"/>
</dbReference>
<dbReference type="PROSITE" id="PS50075">
    <property type="entry name" value="CARRIER"/>
    <property type="match status" value="1"/>
</dbReference>
<evidence type="ECO:0000256" key="8">
    <source>
        <dbReference type="ARBA" id="ARBA00023268"/>
    </source>
</evidence>
<dbReference type="Pfam" id="PF13602">
    <property type="entry name" value="ADH_zinc_N_2"/>
    <property type="match status" value="1"/>
</dbReference>
<evidence type="ECO:0000259" key="14">
    <source>
        <dbReference type="PROSITE" id="PS52019"/>
    </source>
</evidence>
<dbReference type="InterPro" id="IPR049900">
    <property type="entry name" value="PKS_mFAS_DH"/>
</dbReference>
<proteinExistence type="predicted"/>